<gene>
    <name evidence="1" type="ordered locus">Dfer_3434</name>
</gene>
<dbReference type="OrthoDB" id="9791759at2"/>
<dbReference type="Gene3D" id="2.60.120.10">
    <property type="entry name" value="Jelly Rolls"/>
    <property type="match status" value="1"/>
</dbReference>
<dbReference type="Proteomes" id="UP000002011">
    <property type="component" value="Chromosome"/>
</dbReference>
<dbReference type="HOGENOM" id="CLU_084522_1_0_10"/>
<dbReference type="SUPFAM" id="SSF51182">
    <property type="entry name" value="RmlC-like cupins"/>
    <property type="match status" value="1"/>
</dbReference>
<dbReference type="EMBL" id="CP001619">
    <property type="protein sequence ID" value="ACT94644.1"/>
    <property type="molecule type" value="Genomic_DNA"/>
</dbReference>
<accession>C6VSZ9</accession>
<dbReference type="InterPro" id="IPR047121">
    <property type="entry name" value="YjiB-like"/>
</dbReference>
<keyword evidence="2" id="KW-1185">Reference proteome</keyword>
<sequence length="167" mass="18730">MPKNFEVEKYWFEDDGVIPNNALPVLVYRQICAVDDKSEWFETTFIANGWTNNWRDTILPYDHFHSTTHEVLGVGKGDVMLHVGGRFGKQLFLNAGDAIILPAGVGHYALPTKNEYEIVGGYPEGRAWDLLTGEEGERERALIGIKNVPVPFTDPIDGEHGTLISSW</sequence>
<dbReference type="KEGG" id="dfe:Dfer_3434"/>
<reference evidence="1 2" key="1">
    <citation type="journal article" date="2009" name="Stand. Genomic Sci.">
        <title>Complete genome sequence of Dyadobacter fermentans type strain (NS114).</title>
        <authorList>
            <person name="Lang E."/>
            <person name="Lapidus A."/>
            <person name="Chertkov O."/>
            <person name="Brettin T."/>
            <person name="Detter J.C."/>
            <person name="Han C."/>
            <person name="Copeland A."/>
            <person name="Glavina Del Rio T."/>
            <person name="Nolan M."/>
            <person name="Chen F."/>
            <person name="Lucas S."/>
            <person name="Tice H."/>
            <person name="Cheng J.F."/>
            <person name="Land M."/>
            <person name="Hauser L."/>
            <person name="Chang Y.J."/>
            <person name="Jeffries C.D."/>
            <person name="Kopitz M."/>
            <person name="Bruce D."/>
            <person name="Goodwin L."/>
            <person name="Pitluck S."/>
            <person name="Ovchinnikova G."/>
            <person name="Pati A."/>
            <person name="Ivanova N."/>
            <person name="Mavrommatis K."/>
            <person name="Chen A."/>
            <person name="Palaniappan K."/>
            <person name="Chain P."/>
            <person name="Bristow J."/>
            <person name="Eisen J.A."/>
            <person name="Markowitz V."/>
            <person name="Hugenholtz P."/>
            <person name="Goker M."/>
            <person name="Rohde M."/>
            <person name="Kyrpides N.C."/>
            <person name="Klenk H.P."/>
        </authorList>
    </citation>
    <scope>NUCLEOTIDE SEQUENCE [LARGE SCALE GENOMIC DNA]</scope>
    <source>
        <strain evidence="2">ATCC 700827 / DSM 18053 / CIP 107007 / KCTC 52180 / NS114</strain>
    </source>
</reference>
<dbReference type="InterPro" id="IPR011051">
    <property type="entry name" value="RmlC_Cupin_sf"/>
</dbReference>
<evidence type="ECO:0000313" key="2">
    <source>
        <dbReference type="Proteomes" id="UP000002011"/>
    </source>
</evidence>
<dbReference type="RefSeq" id="WP_015812888.1">
    <property type="nucleotide sequence ID" value="NC_013037.1"/>
</dbReference>
<dbReference type="STRING" id="471854.Dfer_3434"/>
<evidence type="ECO:0000313" key="1">
    <source>
        <dbReference type="EMBL" id="ACT94644.1"/>
    </source>
</evidence>
<dbReference type="CDD" id="cd02219">
    <property type="entry name" value="cupin_YjlB-like"/>
    <property type="match status" value="1"/>
</dbReference>
<proteinExistence type="predicted"/>
<organism evidence="1 2">
    <name type="scientific">Dyadobacter fermentans (strain ATCC 700827 / DSM 18053 / CIP 107007 / KCTC 52180 / NS114)</name>
    <dbReference type="NCBI Taxonomy" id="471854"/>
    <lineage>
        <taxon>Bacteria</taxon>
        <taxon>Pseudomonadati</taxon>
        <taxon>Bacteroidota</taxon>
        <taxon>Cytophagia</taxon>
        <taxon>Cytophagales</taxon>
        <taxon>Spirosomataceae</taxon>
        <taxon>Dyadobacter</taxon>
    </lineage>
</organism>
<dbReference type="eggNOG" id="COG4297">
    <property type="taxonomic scope" value="Bacteria"/>
</dbReference>
<dbReference type="PANTHER" id="PTHR36448">
    <property type="entry name" value="BLR7373 PROTEIN"/>
    <property type="match status" value="1"/>
</dbReference>
<dbReference type="AlphaFoldDB" id="C6VSZ9"/>
<dbReference type="InterPro" id="IPR014500">
    <property type="entry name" value="UCP019307_cupin"/>
</dbReference>
<protein>
    <submittedName>
        <fullName evidence="1">Cupin 2, conserved barrel</fullName>
    </submittedName>
</protein>
<dbReference type="PIRSF" id="PIRSF019307">
    <property type="entry name" value="UCP019307"/>
    <property type="match status" value="1"/>
</dbReference>
<dbReference type="InterPro" id="IPR014710">
    <property type="entry name" value="RmlC-like_jellyroll"/>
</dbReference>
<dbReference type="PANTHER" id="PTHR36448:SF2">
    <property type="entry name" value="CUPIN TYPE-1 DOMAIN-CONTAINING PROTEIN"/>
    <property type="match status" value="1"/>
</dbReference>
<name>C6VSZ9_DYAFD</name>